<accession>A0ABD3SE20</accession>
<feature type="transmembrane region" description="Helical" evidence="2">
    <location>
        <begin position="27"/>
        <end position="48"/>
    </location>
</feature>
<name>A0ABD3SE20_9STRA</name>
<keyword evidence="2" id="KW-0812">Transmembrane</keyword>
<comment type="caution">
    <text evidence="3">The sequence shown here is derived from an EMBL/GenBank/DDBJ whole genome shotgun (WGS) entry which is preliminary data.</text>
</comment>
<evidence type="ECO:0000313" key="4">
    <source>
        <dbReference type="Proteomes" id="UP001530377"/>
    </source>
</evidence>
<keyword evidence="2" id="KW-0472">Membrane</keyword>
<gene>
    <name evidence="3" type="ORF">ACHAXA_001809</name>
</gene>
<sequence length="179" mass="19283">MASEDEDGTKGNRKRIPVWSIVKNASFVITASFFILCIVLSLDAYKFISVRQAKYARKKLLTGLQYMDPSIIEAHTGMKVLTKAESANLTSTLDAGRLKVREARIELSRVSNEYEKIAREVDTMKAESEEMKKIIAEKEAEAKAAVPAVVAKPAVPAAVNATGDAAVNATGDAAAVPKA</sequence>
<evidence type="ECO:0000256" key="1">
    <source>
        <dbReference type="SAM" id="Coils"/>
    </source>
</evidence>
<reference evidence="3 4" key="1">
    <citation type="submission" date="2024-10" db="EMBL/GenBank/DDBJ databases">
        <title>Updated reference genomes for cyclostephanoid diatoms.</title>
        <authorList>
            <person name="Roberts W.R."/>
            <person name="Alverson A.J."/>
        </authorList>
    </citation>
    <scope>NUCLEOTIDE SEQUENCE [LARGE SCALE GENOMIC DNA]</scope>
    <source>
        <strain evidence="3 4">AJA228-03</strain>
    </source>
</reference>
<feature type="coiled-coil region" evidence="1">
    <location>
        <begin position="100"/>
        <end position="141"/>
    </location>
</feature>
<proteinExistence type="predicted"/>
<dbReference type="AlphaFoldDB" id="A0ABD3SE20"/>
<keyword evidence="4" id="KW-1185">Reference proteome</keyword>
<dbReference type="Proteomes" id="UP001530377">
    <property type="component" value="Unassembled WGS sequence"/>
</dbReference>
<protein>
    <submittedName>
        <fullName evidence="3">Uncharacterized protein</fullName>
    </submittedName>
</protein>
<evidence type="ECO:0000313" key="3">
    <source>
        <dbReference type="EMBL" id="KAL3822656.1"/>
    </source>
</evidence>
<keyword evidence="2" id="KW-1133">Transmembrane helix</keyword>
<dbReference type="EMBL" id="JALLPB020000059">
    <property type="protein sequence ID" value="KAL3822656.1"/>
    <property type="molecule type" value="Genomic_DNA"/>
</dbReference>
<evidence type="ECO:0000256" key="2">
    <source>
        <dbReference type="SAM" id="Phobius"/>
    </source>
</evidence>
<keyword evidence="1" id="KW-0175">Coiled coil</keyword>
<organism evidence="3 4">
    <name type="scientific">Cyclostephanos tholiformis</name>
    <dbReference type="NCBI Taxonomy" id="382380"/>
    <lineage>
        <taxon>Eukaryota</taxon>
        <taxon>Sar</taxon>
        <taxon>Stramenopiles</taxon>
        <taxon>Ochrophyta</taxon>
        <taxon>Bacillariophyta</taxon>
        <taxon>Coscinodiscophyceae</taxon>
        <taxon>Thalassiosirophycidae</taxon>
        <taxon>Stephanodiscales</taxon>
        <taxon>Stephanodiscaceae</taxon>
        <taxon>Cyclostephanos</taxon>
    </lineage>
</organism>